<sequence>MRQGASLNLSMRTTLKLSPSARLALELLQTPALELHDRIQREILANPLLEIEDGVSDDRVDDDSSALPATAGESDETAMSPNESASPGDDGYGDAHGDPHGDTNEEGPEGGHPDGLDDRRGDAEENFHDDGPDEACAGSLAEWSVAAAPRGVLEEAKAVERERVSVLPLTESLLCQLRLEVRDEETLARATYLIGCLDERGYLAEPWEAISADMGVEPESLLPALRALQGLDPAGIGARDLSECLALQLERGGLGETLAARIVGGALGDLAAGRHAALLRRFHVTPEALEAALAEIRRLDPHPGRAFAPEPPRYVLPDLVVRRDGEGWEIRLGSHAQPTLRIQTHYRGLAESSVGSAGDFLRGRLRDARWLVGALDRRRATMVRVMEAIVDAQEEFFAEGPRALRPLTLQEIASGVGLHESTVARVAKDKYVDTPRGIFPLRFFFSSRISTQSGPDTSARAVKARIRALVEAEKSDRPLSDRAIVRSLETEGIRIARRTVAKYRDQMKIARAQLRRRAGSRESSLPSRQTA</sequence>
<dbReference type="GO" id="GO:0000428">
    <property type="term" value="C:DNA-directed RNA polymerase complex"/>
    <property type="evidence" value="ECO:0007669"/>
    <property type="project" value="UniProtKB-KW"/>
</dbReference>
<dbReference type="PANTHER" id="PTHR32248">
    <property type="entry name" value="RNA POLYMERASE SIGMA-54 FACTOR"/>
    <property type="match status" value="1"/>
</dbReference>
<comment type="caution">
    <text evidence="12">The sequence shown here is derived from an EMBL/GenBank/DDBJ whole genome shotgun (WGS) entry which is preliminary data.</text>
</comment>
<dbReference type="Pfam" id="PF04963">
    <property type="entry name" value="Sigma54_CBD"/>
    <property type="match status" value="1"/>
</dbReference>
<dbReference type="GO" id="GO:0001216">
    <property type="term" value="F:DNA-binding transcription activator activity"/>
    <property type="evidence" value="ECO:0007669"/>
    <property type="project" value="InterPro"/>
</dbReference>
<keyword evidence="2" id="KW-0240">DNA-directed RNA polymerase</keyword>
<dbReference type="GO" id="GO:0016987">
    <property type="term" value="F:sigma factor activity"/>
    <property type="evidence" value="ECO:0007669"/>
    <property type="project" value="UniProtKB-KW"/>
</dbReference>
<keyword evidence="4" id="KW-0548">Nucleotidyltransferase</keyword>
<dbReference type="GO" id="GO:0006352">
    <property type="term" value="P:DNA-templated transcription initiation"/>
    <property type="evidence" value="ECO:0007669"/>
    <property type="project" value="InterPro"/>
</dbReference>
<proteinExistence type="inferred from homology"/>
<feature type="compositionally biased region" description="Acidic residues" evidence="9">
    <location>
        <begin position="55"/>
        <end position="64"/>
    </location>
</feature>
<dbReference type="PIRSF" id="PIRSF000774">
    <property type="entry name" value="RpoN"/>
    <property type="match status" value="1"/>
</dbReference>
<dbReference type="InterPro" id="IPR007046">
    <property type="entry name" value="RNA_pol_sigma_54_core-bd"/>
</dbReference>
<dbReference type="InterPro" id="IPR038709">
    <property type="entry name" value="RpoN_core-bd_sf"/>
</dbReference>
<keyword evidence="5" id="KW-0805">Transcription regulation</keyword>
<comment type="similarity">
    <text evidence="1">Belongs to the sigma-54 factor family.</text>
</comment>
<feature type="domain" description="RNA polymerase sigma factor 54 DNA-binding" evidence="10">
    <location>
        <begin position="361"/>
        <end position="517"/>
    </location>
</feature>
<dbReference type="InterPro" id="IPR000394">
    <property type="entry name" value="RNA_pol_sigma_54"/>
</dbReference>
<evidence type="ECO:0000259" key="11">
    <source>
        <dbReference type="Pfam" id="PF04963"/>
    </source>
</evidence>
<evidence type="ECO:0000256" key="4">
    <source>
        <dbReference type="ARBA" id="ARBA00022695"/>
    </source>
</evidence>
<dbReference type="PRINTS" id="PR00045">
    <property type="entry name" value="SIGMA54FCT"/>
</dbReference>
<keyword evidence="6" id="KW-0731">Sigma factor</keyword>
<feature type="region of interest" description="Disordered" evidence="9">
    <location>
        <begin position="55"/>
        <end position="136"/>
    </location>
</feature>
<accession>A0A956RPE5</accession>
<evidence type="ECO:0000313" key="13">
    <source>
        <dbReference type="Proteomes" id="UP000697710"/>
    </source>
</evidence>
<evidence type="ECO:0000256" key="2">
    <source>
        <dbReference type="ARBA" id="ARBA00022478"/>
    </source>
</evidence>
<evidence type="ECO:0000256" key="7">
    <source>
        <dbReference type="ARBA" id="ARBA00023125"/>
    </source>
</evidence>
<organism evidence="12 13">
    <name type="scientific">Eiseniibacteriota bacterium</name>
    <dbReference type="NCBI Taxonomy" id="2212470"/>
    <lineage>
        <taxon>Bacteria</taxon>
        <taxon>Candidatus Eiseniibacteriota</taxon>
    </lineage>
</organism>
<dbReference type="NCBIfam" id="TIGR02395">
    <property type="entry name" value="rpoN_sigma"/>
    <property type="match status" value="1"/>
</dbReference>
<evidence type="ECO:0000256" key="1">
    <source>
        <dbReference type="ARBA" id="ARBA00008798"/>
    </source>
</evidence>
<dbReference type="Gene3D" id="1.10.10.60">
    <property type="entry name" value="Homeodomain-like"/>
    <property type="match status" value="1"/>
</dbReference>
<evidence type="ECO:0000256" key="9">
    <source>
        <dbReference type="SAM" id="MobiDB-lite"/>
    </source>
</evidence>
<dbReference type="AlphaFoldDB" id="A0A956RPE5"/>
<evidence type="ECO:0000313" key="12">
    <source>
        <dbReference type="EMBL" id="MCA9728053.1"/>
    </source>
</evidence>
<evidence type="ECO:0000259" key="10">
    <source>
        <dbReference type="Pfam" id="PF04552"/>
    </source>
</evidence>
<dbReference type="PANTHER" id="PTHR32248:SF4">
    <property type="entry name" value="RNA POLYMERASE SIGMA-54 FACTOR"/>
    <property type="match status" value="1"/>
</dbReference>
<reference evidence="12" key="1">
    <citation type="submission" date="2020-04" db="EMBL/GenBank/DDBJ databases">
        <authorList>
            <person name="Zhang T."/>
        </authorList>
    </citation>
    <scope>NUCLEOTIDE SEQUENCE</scope>
    <source>
        <strain evidence="12">HKST-UBA01</strain>
    </source>
</reference>
<dbReference type="Pfam" id="PF04552">
    <property type="entry name" value="Sigma54_DBD"/>
    <property type="match status" value="1"/>
</dbReference>
<gene>
    <name evidence="12" type="primary">rpoN</name>
    <name evidence="12" type="ORF">KC729_10250</name>
</gene>
<keyword evidence="8" id="KW-0804">Transcription</keyword>
<dbReference type="GO" id="GO:0003677">
    <property type="term" value="F:DNA binding"/>
    <property type="evidence" value="ECO:0007669"/>
    <property type="project" value="UniProtKB-KW"/>
</dbReference>
<dbReference type="Pfam" id="PF00309">
    <property type="entry name" value="Sigma54_AID"/>
    <property type="match status" value="1"/>
</dbReference>
<feature type="domain" description="RNA polymerase sigma factor 54 core-binding" evidence="11">
    <location>
        <begin position="169"/>
        <end position="346"/>
    </location>
</feature>
<dbReference type="InterPro" id="IPR007634">
    <property type="entry name" value="RNA_pol_sigma_54_DNA-bd"/>
</dbReference>
<dbReference type="Proteomes" id="UP000697710">
    <property type="component" value="Unassembled WGS sequence"/>
</dbReference>
<evidence type="ECO:0000256" key="8">
    <source>
        <dbReference type="ARBA" id="ARBA00023163"/>
    </source>
</evidence>
<feature type="compositionally biased region" description="Basic and acidic residues" evidence="9">
    <location>
        <begin position="93"/>
        <end position="130"/>
    </location>
</feature>
<reference evidence="12" key="2">
    <citation type="journal article" date="2021" name="Microbiome">
        <title>Successional dynamics and alternative stable states in a saline activated sludge microbial community over 9 years.</title>
        <authorList>
            <person name="Wang Y."/>
            <person name="Ye J."/>
            <person name="Ju F."/>
            <person name="Liu L."/>
            <person name="Boyd J.A."/>
            <person name="Deng Y."/>
            <person name="Parks D.H."/>
            <person name="Jiang X."/>
            <person name="Yin X."/>
            <person name="Woodcroft B.J."/>
            <person name="Tyson G.W."/>
            <person name="Hugenholtz P."/>
            <person name="Polz M.F."/>
            <person name="Zhang T."/>
        </authorList>
    </citation>
    <scope>NUCLEOTIDE SEQUENCE</scope>
    <source>
        <strain evidence="12">HKST-UBA01</strain>
    </source>
</reference>
<evidence type="ECO:0000256" key="5">
    <source>
        <dbReference type="ARBA" id="ARBA00023015"/>
    </source>
</evidence>
<name>A0A956RPE5_UNCEI</name>
<evidence type="ECO:0000256" key="3">
    <source>
        <dbReference type="ARBA" id="ARBA00022679"/>
    </source>
</evidence>
<keyword evidence="3" id="KW-0808">Transferase</keyword>
<dbReference type="Gene3D" id="1.10.10.1330">
    <property type="entry name" value="RNA polymerase sigma-54 factor, core-binding domain"/>
    <property type="match status" value="1"/>
</dbReference>
<dbReference type="PROSITE" id="PS50044">
    <property type="entry name" value="SIGMA54_3"/>
    <property type="match status" value="1"/>
</dbReference>
<dbReference type="EMBL" id="JAGQHR010000290">
    <property type="protein sequence ID" value="MCA9728053.1"/>
    <property type="molecule type" value="Genomic_DNA"/>
</dbReference>
<keyword evidence="7" id="KW-0238">DNA-binding</keyword>
<dbReference type="PROSITE" id="PS00718">
    <property type="entry name" value="SIGMA54_2"/>
    <property type="match status" value="1"/>
</dbReference>
<evidence type="ECO:0000256" key="6">
    <source>
        <dbReference type="ARBA" id="ARBA00023082"/>
    </source>
</evidence>
<protein>
    <submittedName>
        <fullName evidence="12">RNA polymerase factor sigma-54</fullName>
    </submittedName>
</protein>
<dbReference type="GO" id="GO:0016779">
    <property type="term" value="F:nucleotidyltransferase activity"/>
    <property type="evidence" value="ECO:0007669"/>
    <property type="project" value="UniProtKB-KW"/>
</dbReference>